<proteinExistence type="inferred from homology"/>
<feature type="binding site" evidence="10">
    <location>
        <position position="195"/>
    </location>
    <ligand>
        <name>UDP-N-acetyl-alpha-D-glucosamine</name>
        <dbReference type="ChEBI" id="CHEBI:57705"/>
    </ligand>
</feature>
<keyword evidence="7 10" id="KW-0472">Membrane</keyword>
<dbReference type="RefSeq" id="WP_069699180.1">
    <property type="nucleotide sequence ID" value="NZ_JAGGMA010000007.1"/>
</dbReference>
<feature type="binding site" evidence="10">
    <location>
        <position position="296"/>
    </location>
    <ligand>
        <name>UDP-N-acetyl-alpha-D-glucosamine</name>
        <dbReference type="ChEBI" id="CHEBI:57705"/>
    </ligand>
</feature>
<reference evidence="13 14" key="1">
    <citation type="submission" date="2016-09" db="EMBL/GenBank/DDBJ databases">
        <authorList>
            <person name="Capua I."/>
            <person name="De Benedictis P."/>
            <person name="Joannis T."/>
            <person name="Lombin L.H."/>
            <person name="Cattoli G."/>
        </authorList>
    </citation>
    <scope>NUCLEOTIDE SEQUENCE [LARGE SCALE GENOMIC DNA]</scope>
    <source>
        <strain evidence="13 14">LMG 25899</strain>
    </source>
</reference>
<keyword evidence="4 10" id="KW-0808">Transferase</keyword>
<dbReference type="GO" id="GO:0009252">
    <property type="term" value="P:peptidoglycan biosynthetic process"/>
    <property type="evidence" value="ECO:0007669"/>
    <property type="project" value="UniProtKB-UniRule"/>
</dbReference>
<dbReference type="PANTHER" id="PTHR21015:SF22">
    <property type="entry name" value="GLYCOSYLTRANSFERASE"/>
    <property type="match status" value="1"/>
</dbReference>
<evidence type="ECO:0000259" key="11">
    <source>
        <dbReference type="Pfam" id="PF03033"/>
    </source>
</evidence>
<comment type="catalytic activity">
    <reaction evidence="10">
        <text>Mur2Ac(oyl-L-Ala-gamma-D-Glu-L-Lys-D-Ala-D-Ala)-di-trans,octa-cis-undecaprenyl diphosphate + UDP-N-acetyl-alpha-D-glucosamine = beta-D-GlcNAc-(1-&gt;4)-Mur2Ac(oyl-L-Ala-gamma-D-Glu-L-Lys-D-Ala-D-Ala)-di-trans,octa-cis-undecaprenyl diphosphate + UDP + H(+)</text>
        <dbReference type="Rhea" id="RHEA:23192"/>
        <dbReference type="ChEBI" id="CHEBI:15378"/>
        <dbReference type="ChEBI" id="CHEBI:57705"/>
        <dbReference type="ChEBI" id="CHEBI:58223"/>
        <dbReference type="ChEBI" id="CHEBI:60032"/>
        <dbReference type="ChEBI" id="CHEBI:60033"/>
        <dbReference type="EC" id="2.4.1.227"/>
    </reaction>
</comment>
<dbReference type="OrthoDB" id="9808936at2"/>
<dbReference type="HAMAP" id="MF_00033">
    <property type="entry name" value="MurG"/>
    <property type="match status" value="1"/>
</dbReference>
<evidence type="ECO:0000256" key="6">
    <source>
        <dbReference type="ARBA" id="ARBA00022984"/>
    </source>
</evidence>
<keyword evidence="6 10" id="KW-0573">Peptidoglycan synthesis</keyword>
<keyword evidence="14" id="KW-1185">Reference proteome</keyword>
<evidence type="ECO:0000256" key="2">
    <source>
        <dbReference type="ARBA" id="ARBA00022618"/>
    </source>
</evidence>
<dbReference type="AlphaFoldDB" id="A0A1E5KVK9"/>
<dbReference type="CDD" id="cd03785">
    <property type="entry name" value="GT28_MurG"/>
    <property type="match status" value="1"/>
</dbReference>
<dbReference type="GO" id="GO:0071555">
    <property type="term" value="P:cell wall organization"/>
    <property type="evidence" value="ECO:0007669"/>
    <property type="project" value="UniProtKB-KW"/>
</dbReference>
<evidence type="ECO:0000256" key="5">
    <source>
        <dbReference type="ARBA" id="ARBA00022960"/>
    </source>
</evidence>
<dbReference type="NCBIfam" id="TIGR01133">
    <property type="entry name" value="murG"/>
    <property type="match status" value="1"/>
</dbReference>
<dbReference type="SUPFAM" id="SSF53756">
    <property type="entry name" value="UDP-Glycosyltransferase/glycogen phosphorylase"/>
    <property type="match status" value="1"/>
</dbReference>
<dbReference type="GO" id="GO:0050511">
    <property type="term" value="F:undecaprenyldiphospho-muramoylpentapeptide beta-N-acetylglucosaminyltransferase activity"/>
    <property type="evidence" value="ECO:0007669"/>
    <property type="project" value="UniProtKB-UniRule"/>
</dbReference>
<keyword evidence="9 10" id="KW-0961">Cell wall biogenesis/degradation</keyword>
<dbReference type="InterPro" id="IPR004276">
    <property type="entry name" value="GlycoTrans_28_N"/>
</dbReference>
<evidence type="ECO:0000256" key="10">
    <source>
        <dbReference type="HAMAP-Rule" id="MF_00033"/>
    </source>
</evidence>
<dbReference type="GO" id="GO:0051301">
    <property type="term" value="P:cell division"/>
    <property type="evidence" value="ECO:0007669"/>
    <property type="project" value="UniProtKB-KW"/>
</dbReference>
<feature type="binding site" evidence="10">
    <location>
        <begin position="10"/>
        <end position="12"/>
    </location>
    <ligand>
        <name>UDP-N-acetyl-alpha-D-glucosamine</name>
        <dbReference type="ChEBI" id="CHEBI:57705"/>
    </ligand>
</feature>
<comment type="subcellular location">
    <subcellularLocation>
        <location evidence="10">Cell membrane</location>
        <topology evidence="10">Peripheral membrane protein</topology>
        <orientation evidence="10">Cytoplasmic side</orientation>
    </subcellularLocation>
</comment>
<dbReference type="Proteomes" id="UP000095256">
    <property type="component" value="Unassembled WGS sequence"/>
</dbReference>
<feature type="binding site" evidence="10">
    <location>
        <position position="251"/>
    </location>
    <ligand>
        <name>UDP-N-acetyl-alpha-D-glucosamine</name>
        <dbReference type="ChEBI" id="CHEBI:57705"/>
    </ligand>
</feature>
<keyword evidence="3 10" id="KW-0328">Glycosyltransferase</keyword>
<dbReference type="InterPro" id="IPR007235">
    <property type="entry name" value="Glyco_trans_28_C"/>
</dbReference>
<dbReference type="EC" id="2.4.1.227" evidence="10"/>
<comment type="pathway">
    <text evidence="10">Cell wall biogenesis; peptidoglycan biosynthesis.</text>
</comment>
<evidence type="ECO:0000256" key="1">
    <source>
        <dbReference type="ARBA" id="ARBA00022475"/>
    </source>
</evidence>
<dbReference type="GO" id="GO:0008360">
    <property type="term" value="P:regulation of cell shape"/>
    <property type="evidence" value="ECO:0007669"/>
    <property type="project" value="UniProtKB-KW"/>
</dbReference>
<dbReference type="Gene3D" id="3.40.50.2000">
    <property type="entry name" value="Glycogen Phosphorylase B"/>
    <property type="match status" value="2"/>
</dbReference>
<organism evidence="13 14">
    <name type="scientific">Enterococcus rivorum</name>
    <dbReference type="NCBI Taxonomy" id="762845"/>
    <lineage>
        <taxon>Bacteria</taxon>
        <taxon>Bacillati</taxon>
        <taxon>Bacillota</taxon>
        <taxon>Bacilli</taxon>
        <taxon>Lactobacillales</taxon>
        <taxon>Enterococcaceae</taxon>
        <taxon>Enterococcus</taxon>
    </lineage>
</organism>
<dbReference type="GO" id="GO:0005975">
    <property type="term" value="P:carbohydrate metabolic process"/>
    <property type="evidence" value="ECO:0007669"/>
    <property type="project" value="InterPro"/>
</dbReference>
<evidence type="ECO:0000313" key="13">
    <source>
        <dbReference type="EMBL" id="OEH81858.1"/>
    </source>
</evidence>
<evidence type="ECO:0000259" key="12">
    <source>
        <dbReference type="Pfam" id="PF04101"/>
    </source>
</evidence>
<dbReference type="Pfam" id="PF03033">
    <property type="entry name" value="Glyco_transf_28"/>
    <property type="match status" value="1"/>
</dbReference>
<dbReference type="UniPathway" id="UPA00219"/>
<dbReference type="GO" id="GO:0005886">
    <property type="term" value="C:plasma membrane"/>
    <property type="evidence" value="ECO:0007669"/>
    <property type="project" value="UniProtKB-SubCell"/>
</dbReference>
<dbReference type="EMBL" id="MIEK01000034">
    <property type="protein sequence ID" value="OEH81858.1"/>
    <property type="molecule type" value="Genomic_DNA"/>
</dbReference>
<keyword evidence="8 10" id="KW-0131">Cell cycle</keyword>
<dbReference type="PANTHER" id="PTHR21015">
    <property type="entry name" value="UDP-N-ACETYLGLUCOSAMINE--N-ACETYLMURAMYL-(PENTAPEPTIDE) PYROPHOSPHORYL-UNDECAPRENOL N-ACETYLGLUCOSAMINE TRANSFERASE 1"/>
    <property type="match status" value="1"/>
</dbReference>
<dbReference type="STRING" id="762845.BCR26_03640"/>
<feature type="domain" description="Glycosyl transferase family 28 C-terminal" evidence="12">
    <location>
        <begin position="188"/>
        <end position="354"/>
    </location>
</feature>
<feature type="domain" description="Glycosyltransferase family 28 N-terminal" evidence="11">
    <location>
        <begin position="3"/>
        <end position="143"/>
    </location>
</feature>
<comment type="similarity">
    <text evidence="10">Belongs to the glycosyltransferase 28 family. MurG subfamily.</text>
</comment>
<evidence type="ECO:0000256" key="4">
    <source>
        <dbReference type="ARBA" id="ARBA00022679"/>
    </source>
</evidence>
<gene>
    <name evidence="10" type="primary">murG</name>
    <name evidence="13" type="ORF">BCR26_03640</name>
</gene>
<feature type="binding site" evidence="10">
    <location>
        <position position="124"/>
    </location>
    <ligand>
        <name>UDP-N-acetyl-alpha-D-glucosamine</name>
        <dbReference type="ChEBI" id="CHEBI:57705"/>
    </ligand>
</feature>
<accession>A0A1E5KVK9</accession>
<dbReference type="InterPro" id="IPR006009">
    <property type="entry name" value="GlcNAc_MurG"/>
</dbReference>
<name>A0A1E5KVK9_9ENTE</name>
<protein>
    <recommendedName>
        <fullName evidence="10">UDP-N-acetylglucosamine--N-acetylmuramyl-(pentapeptide) pyrophosphoryl-undecaprenol N-acetylglucosamine transferase</fullName>
        <ecNumber evidence="10">2.4.1.227</ecNumber>
    </recommendedName>
    <alternativeName>
        <fullName evidence="10">Undecaprenyl-PP-MurNAc-pentapeptide-UDPGlcNAc GlcNAc transferase</fullName>
    </alternativeName>
</protein>
<dbReference type="Pfam" id="PF04101">
    <property type="entry name" value="Glyco_tran_28_C"/>
    <property type="match status" value="1"/>
</dbReference>
<evidence type="ECO:0000256" key="8">
    <source>
        <dbReference type="ARBA" id="ARBA00023306"/>
    </source>
</evidence>
<keyword evidence="1 10" id="KW-1003">Cell membrane</keyword>
<evidence type="ECO:0000256" key="3">
    <source>
        <dbReference type="ARBA" id="ARBA00022676"/>
    </source>
</evidence>
<evidence type="ECO:0000313" key="14">
    <source>
        <dbReference type="Proteomes" id="UP000095256"/>
    </source>
</evidence>
<evidence type="ECO:0000256" key="7">
    <source>
        <dbReference type="ARBA" id="ARBA00023136"/>
    </source>
</evidence>
<comment type="caution">
    <text evidence="10">Lacks conserved residue(s) required for the propagation of feature annotation.</text>
</comment>
<keyword evidence="5 10" id="KW-0133">Cell shape</keyword>
<comment type="function">
    <text evidence="10">Cell wall formation. Catalyzes the transfer of a GlcNAc subunit on undecaprenyl-pyrophosphoryl-MurNAc-pentapeptide (lipid intermediate I) to form undecaprenyl-pyrophosphoryl-MurNAc-(pentapeptide)GlcNAc (lipid intermediate II).</text>
</comment>
<evidence type="ECO:0000256" key="9">
    <source>
        <dbReference type="ARBA" id="ARBA00023316"/>
    </source>
</evidence>
<sequence>MKILITGGGTGGHIYPAVAFVNYLKAIDPTTEFMYVGTEKGLESKIVPTYQIPFKTIEIQGFRRSLSPQNIKTIYLFLASIRKAKKILRDFRPDIVIGTGGYVSGSIVFAAKQLKIPTIIHEQNSVPGVTNKFLSKFADKVAICFPDAADYFPSNKVVLTGNPRAQEVLNTKKSKILADYSLEPSKKTVVIFGGSRGALKINQAFIEALPYFENKNYQVLYASGEIYYGELQEKVKLSQNKLTNISIQAYIDKMAEVMVNADLIVGRAGATSIAEFTALGLPAVLIPSPYVTNDHQTKNAQSLVNAGAVKMIPDSELTGAKLVQVIDSIILDDKTCQNMAEASKKEGIPDACDRLYELVQQLIER</sequence>
<keyword evidence="2 10" id="KW-0132">Cell division</keyword>
<comment type="caution">
    <text evidence="13">The sequence shown here is derived from an EMBL/GenBank/DDBJ whole genome shotgun (WGS) entry which is preliminary data.</text>
</comment>